<dbReference type="RefSeq" id="WP_344486005.1">
    <property type="nucleotide sequence ID" value="NZ_BAAASB010000032.1"/>
</dbReference>
<evidence type="ECO:0000256" key="3">
    <source>
        <dbReference type="ARBA" id="ARBA00025589"/>
    </source>
</evidence>
<comment type="function">
    <text evidence="3">Poorly processive, error-prone DNA polymerase involved in untargeted mutagenesis. Copies undamaged DNA at stalled replication forks, which arise in vivo from mismatched or misaligned primer ends. These misaligned primers can be extended by PolIV. Exhibits no 3'-5' exonuclease (proofreading) activity. May be involved in translesional synthesis, in conjunction with the beta clamp from PolIII.</text>
</comment>
<evidence type="ECO:0000256" key="2">
    <source>
        <dbReference type="ARBA" id="ARBA00022763"/>
    </source>
</evidence>
<dbReference type="InterPro" id="IPR053848">
    <property type="entry name" value="IMS_HHH_1"/>
</dbReference>
<feature type="region of interest" description="Disordered" evidence="4">
    <location>
        <begin position="316"/>
        <end position="335"/>
    </location>
</feature>
<accession>A0ABW0AVH6</accession>
<gene>
    <name evidence="6" type="ORF">ACFPRH_30460</name>
</gene>
<dbReference type="InterPro" id="IPR036775">
    <property type="entry name" value="DNA_pol_Y-fam_lit_finger_sf"/>
</dbReference>
<dbReference type="EMBL" id="JBHSKP010000029">
    <property type="protein sequence ID" value="MFC5156044.1"/>
    <property type="molecule type" value="Genomic_DNA"/>
</dbReference>
<protein>
    <recommendedName>
        <fullName evidence="5">UmuC domain-containing protein</fullName>
    </recommendedName>
</protein>
<dbReference type="SUPFAM" id="SSF56672">
    <property type="entry name" value="DNA/RNA polymerases"/>
    <property type="match status" value="1"/>
</dbReference>
<evidence type="ECO:0000259" key="5">
    <source>
        <dbReference type="PROSITE" id="PS50173"/>
    </source>
</evidence>
<dbReference type="SUPFAM" id="SSF100879">
    <property type="entry name" value="Lesion bypass DNA polymerase (Y-family), little finger domain"/>
    <property type="match status" value="1"/>
</dbReference>
<dbReference type="InterPro" id="IPR050356">
    <property type="entry name" value="SulA_CellDiv_inhibitor"/>
</dbReference>
<evidence type="ECO:0000256" key="1">
    <source>
        <dbReference type="ARBA" id="ARBA00010945"/>
    </source>
</evidence>
<dbReference type="Gene3D" id="3.30.1490.100">
    <property type="entry name" value="DNA polymerase, Y-family, little finger domain"/>
    <property type="match status" value="1"/>
</dbReference>
<organism evidence="6 7">
    <name type="scientific">Streptomyces amakusaensis</name>
    <dbReference type="NCBI Taxonomy" id="67271"/>
    <lineage>
        <taxon>Bacteria</taxon>
        <taxon>Bacillati</taxon>
        <taxon>Actinomycetota</taxon>
        <taxon>Actinomycetes</taxon>
        <taxon>Kitasatosporales</taxon>
        <taxon>Streptomycetaceae</taxon>
        <taxon>Streptomyces</taxon>
    </lineage>
</organism>
<dbReference type="InterPro" id="IPR017961">
    <property type="entry name" value="DNA_pol_Y-fam_little_finger"/>
</dbReference>
<dbReference type="Gene3D" id="3.30.70.270">
    <property type="match status" value="1"/>
</dbReference>
<dbReference type="Gene3D" id="1.10.150.20">
    <property type="entry name" value="5' to 3' exonuclease, C-terminal subdomain"/>
    <property type="match status" value="1"/>
</dbReference>
<feature type="domain" description="UmuC" evidence="5">
    <location>
        <begin position="20"/>
        <end position="124"/>
    </location>
</feature>
<dbReference type="PROSITE" id="PS50173">
    <property type="entry name" value="UMUC"/>
    <property type="match status" value="1"/>
</dbReference>
<sequence length="335" mass="36829">MTTTAILHARFTHPSFETYRELFTVLGDITPAVQALPPDSALLDITGALRYWQRTPAQLADLIQTRIMARYGLTTAIGGGPTRMHATMTADTTPPGTVRILDPDPATTLAFLHQQPLRALPGIGPALERTLRPYGLTTVGDLAALPPTTLQRITGPSTARLLFDRASGNDPRRITPTGPPPSITARHRFDHDVLDPAEARRTLLNLAIQLGTRLRHSQRCASRIELTVTFADRTSLIRSHTLAEATNHSPRLQEALYRLFSTLGLQRARIRALTARAAGLTNASASTVQLTLDRKTEHARRLEPVIDRANHRFGSNTLQPASLAARPHSRRHLDQ</sequence>
<keyword evidence="2" id="KW-0227">DNA damage</keyword>
<dbReference type="Pfam" id="PF21999">
    <property type="entry name" value="IMS_HHH_1"/>
    <property type="match status" value="1"/>
</dbReference>
<dbReference type="PANTHER" id="PTHR35369:SF2">
    <property type="entry name" value="BLR3025 PROTEIN"/>
    <property type="match status" value="1"/>
</dbReference>
<evidence type="ECO:0000313" key="7">
    <source>
        <dbReference type="Proteomes" id="UP001596160"/>
    </source>
</evidence>
<reference evidence="7" key="1">
    <citation type="journal article" date="2019" name="Int. J. Syst. Evol. Microbiol.">
        <title>The Global Catalogue of Microorganisms (GCM) 10K type strain sequencing project: providing services to taxonomists for standard genome sequencing and annotation.</title>
        <authorList>
            <consortium name="The Broad Institute Genomics Platform"/>
            <consortium name="The Broad Institute Genome Sequencing Center for Infectious Disease"/>
            <person name="Wu L."/>
            <person name="Ma J."/>
        </authorList>
    </citation>
    <scope>NUCLEOTIDE SEQUENCE [LARGE SCALE GENOMIC DNA]</scope>
    <source>
        <strain evidence="7">PCU 266</strain>
    </source>
</reference>
<comment type="caution">
    <text evidence="6">The sequence shown here is derived from an EMBL/GenBank/DDBJ whole genome shotgun (WGS) entry which is preliminary data.</text>
</comment>
<dbReference type="PANTHER" id="PTHR35369">
    <property type="entry name" value="BLR3025 PROTEIN-RELATED"/>
    <property type="match status" value="1"/>
</dbReference>
<dbReference type="Proteomes" id="UP001596160">
    <property type="component" value="Unassembled WGS sequence"/>
</dbReference>
<proteinExistence type="inferred from homology"/>
<dbReference type="Pfam" id="PF11799">
    <property type="entry name" value="IMS_C"/>
    <property type="match status" value="1"/>
</dbReference>
<dbReference type="InterPro" id="IPR043128">
    <property type="entry name" value="Rev_trsase/Diguanyl_cyclase"/>
</dbReference>
<evidence type="ECO:0000313" key="6">
    <source>
        <dbReference type="EMBL" id="MFC5156044.1"/>
    </source>
</evidence>
<dbReference type="Pfam" id="PF00817">
    <property type="entry name" value="IMS"/>
    <property type="match status" value="1"/>
</dbReference>
<dbReference type="InterPro" id="IPR043502">
    <property type="entry name" value="DNA/RNA_pol_sf"/>
</dbReference>
<name>A0ABW0AVH6_9ACTN</name>
<evidence type="ECO:0000256" key="4">
    <source>
        <dbReference type="SAM" id="MobiDB-lite"/>
    </source>
</evidence>
<dbReference type="InterPro" id="IPR001126">
    <property type="entry name" value="UmuC"/>
</dbReference>
<comment type="similarity">
    <text evidence="1">Belongs to the DNA polymerase type-Y family.</text>
</comment>
<keyword evidence="7" id="KW-1185">Reference proteome</keyword>